<comment type="caution">
    <text evidence="9">The sequence shown here is derived from an EMBL/GenBank/DDBJ whole genome shotgun (WGS) entry which is preliminary data.</text>
</comment>
<dbReference type="Pfam" id="PF13191">
    <property type="entry name" value="AAA_16"/>
    <property type="match status" value="1"/>
</dbReference>
<keyword evidence="10" id="KW-1185">Reference proteome</keyword>
<dbReference type="PANTHER" id="PTHR12087">
    <property type="entry name" value="ORIGIN RECOGNITION COMPLEX SUBUNIT 4"/>
    <property type="match status" value="1"/>
</dbReference>
<feature type="region of interest" description="Disordered" evidence="7">
    <location>
        <begin position="691"/>
        <end position="712"/>
    </location>
</feature>
<feature type="compositionally biased region" description="Basic and acidic residues" evidence="7">
    <location>
        <begin position="121"/>
        <end position="154"/>
    </location>
</feature>
<feature type="compositionally biased region" description="Basic and acidic residues" evidence="7">
    <location>
        <begin position="99"/>
        <end position="108"/>
    </location>
</feature>
<dbReference type="InterPro" id="IPR032705">
    <property type="entry name" value="ORC4_C"/>
</dbReference>
<evidence type="ECO:0000256" key="2">
    <source>
        <dbReference type="ARBA" id="ARBA00005334"/>
    </source>
</evidence>
<sequence>MDDSPRSSKRRKIETSACNGSSPVADKSSLKRVSSRIATRTASLTTIESLDENSSFIRKRKTANNTPNTRSRRRDEEDEKDVDVYDDFEGALESPISEKNSHQRRGVDKTSSAPHPSKSSRRTEPKKLDPTGELFSRLREKENKRLEVETKSIDAPDNVEAEFNLESAIQRDLDAQQSTLSGHKKGAKRTSGLENGSAMKKKESPATTGRRKTRRAVETDDDDNDELQQPKVVEASTPLRAQSIRARGSSSKAVANTANGIDEIAPMTPSRKSTQRHPVPKEQSAYFLPVQEVPKPARNARARRAANLADHTYNEDDIVPIPDTEDTELYVQLNDPGDGHSDIDGSSMLDPTEPSPFNVIRKEPVAAPIMHAEPISGHGLDLLKKIVMERITGKRPAPLVGLDADYQTVHQLVEHTVTAGEGNSMLLIGARGSGKTTLVNQVLSEVAKDNAEEFHVVRLNGFVHTDDKVALREIWRQLGKEMDLEEENGGIGKNYADTLTTLLALLSHPSEHTGQHTEQVAKAVIFILDEFDLFAMHPRQTLLYNLFDIAQSRKAPIAVLGLTTRIDVADSLEKRVKSRFSHRYIHLSLAKSFTAFQEICKASLIIEPNQLSTEEASLLSATPKLTPNKKSKKPPSSRDVLSEWNLNISALFASTSFLTTFLAPHYYRTKSPSAVLTSFLLPTATLTAPAGPLSTTSPSSSPSAPGPLTSTLHPPDSKLSLLPHLSTLSLSLLIAAARLDIIHDSDTCNFNMAYDEYVALASKAKIAASAGGAVGTGSTSKVWGKEVARREWEGLVEGGLVLPVLGGVGGGGGGFAMVKCDVSLEEIGEGIRGLKDKTMDRWCRQI</sequence>
<keyword evidence="4" id="KW-0235">DNA replication</keyword>
<accession>A0A9P4JLF6</accession>
<keyword evidence="5" id="KW-0238">DNA-binding</keyword>
<evidence type="ECO:0000256" key="6">
    <source>
        <dbReference type="ARBA" id="ARBA00023242"/>
    </source>
</evidence>
<feature type="region of interest" description="Disordered" evidence="7">
    <location>
        <begin position="174"/>
        <end position="254"/>
    </location>
</feature>
<organism evidence="9 10">
    <name type="scientific">Delitschia confertaspora ATCC 74209</name>
    <dbReference type="NCBI Taxonomy" id="1513339"/>
    <lineage>
        <taxon>Eukaryota</taxon>
        <taxon>Fungi</taxon>
        <taxon>Dikarya</taxon>
        <taxon>Ascomycota</taxon>
        <taxon>Pezizomycotina</taxon>
        <taxon>Dothideomycetes</taxon>
        <taxon>Pleosporomycetidae</taxon>
        <taxon>Pleosporales</taxon>
        <taxon>Delitschiaceae</taxon>
        <taxon>Delitschia</taxon>
    </lineage>
</organism>
<dbReference type="GO" id="GO:0005664">
    <property type="term" value="C:nuclear origin of replication recognition complex"/>
    <property type="evidence" value="ECO:0007669"/>
    <property type="project" value="TreeGrafter"/>
</dbReference>
<dbReference type="Gene3D" id="3.40.50.300">
    <property type="entry name" value="P-loop containing nucleotide triphosphate hydrolases"/>
    <property type="match status" value="1"/>
</dbReference>
<dbReference type="AlphaFoldDB" id="A0A9P4JLF6"/>
<dbReference type="FunFam" id="3.40.50.300:FF:001597">
    <property type="entry name" value="Origin recognition complex subunit Orc4"/>
    <property type="match status" value="1"/>
</dbReference>
<evidence type="ECO:0000256" key="5">
    <source>
        <dbReference type="ARBA" id="ARBA00023125"/>
    </source>
</evidence>
<dbReference type="GO" id="GO:0006270">
    <property type="term" value="P:DNA replication initiation"/>
    <property type="evidence" value="ECO:0007669"/>
    <property type="project" value="TreeGrafter"/>
</dbReference>
<name>A0A9P4JLF6_9PLEO</name>
<evidence type="ECO:0000313" key="9">
    <source>
        <dbReference type="EMBL" id="KAF2201482.1"/>
    </source>
</evidence>
<feature type="compositionally biased region" description="Polar residues" evidence="7">
    <location>
        <begin position="36"/>
        <end position="56"/>
    </location>
</feature>
<evidence type="ECO:0000256" key="7">
    <source>
        <dbReference type="SAM" id="MobiDB-lite"/>
    </source>
</evidence>
<proteinExistence type="inferred from homology"/>
<dbReference type="InterPro" id="IPR003593">
    <property type="entry name" value="AAA+_ATPase"/>
</dbReference>
<dbReference type="EMBL" id="ML993974">
    <property type="protein sequence ID" value="KAF2201482.1"/>
    <property type="molecule type" value="Genomic_DNA"/>
</dbReference>
<dbReference type="PANTHER" id="PTHR12087:SF0">
    <property type="entry name" value="ORIGIN RECOGNITION COMPLEX SUBUNIT 4"/>
    <property type="match status" value="1"/>
</dbReference>
<dbReference type="Proteomes" id="UP000799536">
    <property type="component" value="Unassembled WGS sequence"/>
</dbReference>
<feature type="region of interest" description="Disordered" evidence="7">
    <location>
        <begin position="1"/>
        <end position="159"/>
    </location>
</feature>
<dbReference type="InterPro" id="IPR041664">
    <property type="entry name" value="AAA_16"/>
</dbReference>
<evidence type="ECO:0000259" key="8">
    <source>
        <dbReference type="SMART" id="SM00382"/>
    </source>
</evidence>
<dbReference type="OrthoDB" id="343623at2759"/>
<feature type="domain" description="AAA+ ATPase" evidence="8">
    <location>
        <begin position="421"/>
        <end position="590"/>
    </location>
</feature>
<evidence type="ECO:0000256" key="1">
    <source>
        <dbReference type="ARBA" id="ARBA00004123"/>
    </source>
</evidence>
<dbReference type="CDD" id="cd00009">
    <property type="entry name" value="AAA"/>
    <property type="match status" value="1"/>
</dbReference>
<comment type="subcellular location">
    <subcellularLocation>
        <location evidence="1">Nucleus</location>
    </subcellularLocation>
</comment>
<dbReference type="SMART" id="SM00382">
    <property type="entry name" value="AAA"/>
    <property type="match status" value="1"/>
</dbReference>
<evidence type="ECO:0000313" key="10">
    <source>
        <dbReference type="Proteomes" id="UP000799536"/>
    </source>
</evidence>
<dbReference type="InterPro" id="IPR016527">
    <property type="entry name" value="ORC4"/>
</dbReference>
<comment type="similarity">
    <text evidence="2">Belongs to the ORC4 family.</text>
</comment>
<gene>
    <name evidence="9" type="ORF">GQ43DRAFT_415738</name>
</gene>
<reference evidence="9" key="1">
    <citation type="journal article" date="2020" name="Stud. Mycol.">
        <title>101 Dothideomycetes genomes: a test case for predicting lifestyles and emergence of pathogens.</title>
        <authorList>
            <person name="Haridas S."/>
            <person name="Albert R."/>
            <person name="Binder M."/>
            <person name="Bloem J."/>
            <person name="Labutti K."/>
            <person name="Salamov A."/>
            <person name="Andreopoulos B."/>
            <person name="Baker S."/>
            <person name="Barry K."/>
            <person name="Bills G."/>
            <person name="Bluhm B."/>
            <person name="Cannon C."/>
            <person name="Castanera R."/>
            <person name="Culley D."/>
            <person name="Daum C."/>
            <person name="Ezra D."/>
            <person name="Gonzalez J."/>
            <person name="Henrissat B."/>
            <person name="Kuo A."/>
            <person name="Liang C."/>
            <person name="Lipzen A."/>
            <person name="Lutzoni F."/>
            <person name="Magnuson J."/>
            <person name="Mondo S."/>
            <person name="Nolan M."/>
            <person name="Ohm R."/>
            <person name="Pangilinan J."/>
            <person name="Park H.-J."/>
            <person name="Ramirez L."/>
            <person name="Alfaro M."/>
            <person name="Sun H."/>
            <person name="Tritt A."/>
            <person name="Yoshinaga Y."/>
            <person name="Zwiers L.-H."/>
            <person name="Turgeon B."/>
            <person name="Goodwin S."/>
            <person name="Spatafora J."/>
            <person name="Crous P."/>
            <person name="Grigoriev I."/>
        </authorList>
    </citation>
    <scope>NUCLEOTIDE SEQUENCE</scope>
    <source>
        <strain evidence="9">ATCC 74209</strain>
    </source>
</reference>
<dbReference type="SUPFAM" id="SSF52540">
    <property type="entry name" value="P-loop containing nucleoside triphosphate hydrolases"/>
    <property type="match status" value="1"/>
</dbReference>
<dbReference type="InterPro" id="IPR027417">
    <property type="entry name" value="P-loop_NTPase"/>
</dbReference>
<feature type="compositionally biased region" description="Acidic residues" evidence="7">
    <location>
        <begin position="76"/>
        <end position="90"/>
    </location>
</feature>
<dbReference type="Pfam" id="PF14629">
    <property type="entry name" value="ORC4_C"/>
    <property type="match status" value="1"/>
</dbReference>
<keyword evidence="6" id="KW-0539">Nucleus</keyword>
<evidence type="ECO:0000256" key="4">
    <source>
        <dbReference type="ARBA" id="ARBA00022705"/>
    </source>
</evidence>
<evidence type="ECO:0000256" key="3">
    <source>
        <dbReference type="ARBA" id="ARBA00019083"/>
    </source>
</evidence>
<dbReference type="GO" id="GO:0003688">
    <property type="term" value="F:DNA replication origin binding"/>
    <property type="evidence" value="ECO:0007669"/>
    <property type="project" value="TreeGrafter"/>
</dbReference>
<protein>
    <recommendedName>
        <fullName evidence="3">Origin recognition complex subunit 4</fullName>
    </recommendedName>
</protein>